<reference evidence="2 3" key="1">
    <citation type="submission" date="2021-01" db="EMBL/GenBank/DDBJ databases">
        <title>Draft Genome Sequence and Polyhydroxyalkanoate Biosynthetic Potential of Jeongeupia naejangsanensis Type Strain DSM 24253.</title>
        <authorList>
            <person name="Turrini P."/>
            <person name="Artuso I."/>
            <person name="Lugli G.A."/>
            <person name="Frangipani E."/>
            <person name="Ventura M."/>
            <person name="Visca P."/>
        </authorList>
    </citation>
    <scope>NUCLEOTIDE SEQUENCE [LARGE SCALE GENOMIC DNA]</scope>
    <source>
        <strain evidence="2 3">DSM 24253</strain>
    </source>
</reference>
<evidence type="ECO:0000313" key="2">
    <source>
        <dbReference type="EMBL" id="MBM3114475.1"/>
    </source>
</evidence>
<organism evidence="2 3">
    <name type="scientific">Jeongeupia naejangsanensis</name>
    <dbReference type="NCBI Taxonomy" id="613195"/>
    <lineage>
        <taxon>Bacteria</taxon>
        <taxon>Pseudomonadati</taxon>
        <taxon>Pseudomonadota</taxon>
        <taxon>Betaproteobacteria</taxon>
        <taxon>Neisseriales</taxon>
        <taxon>Chitinibacteraceae</taxon>
        <taxon>Jeongeupia</taxon>
    </lineage>
</organism>
<proteinExistence type="predicted"/>
<evidence type="ECO:0000313" key="3">
    <source>
        <dbReference type="Proteomes" id="UP000809431"/>
    </source>
</evidence>
<dbReference type="Proteomes" id="UP000809431">
    <property type="component" value="Unassembled WGS sequence"/>
</dbReference>
<accession>A0ABS2BG88</accession>
<protein>
    <recommendedName>
        <fullName evidence="4">t-SNARE coiled-coil homology domain-containing protein</fullName>
    </recommendedName>
</protein>
<keyword evidence="1" id="KW-0812">Transmembrane</keyword>
<comment type="caution">
    <text evidence="2">The sequence shown here is derived from an EMBL/GenBank/DDBJ whole genome shotgun (WGS) entry which is preliminary data.</text>
</comment>
<dbReference type="RefSeq" id="WP_203536164.1">
    <property type="nucleotide sequence ID" value="NZ_JAESND010000001.1"/>
</dbReference>
<evidence type="ECO:0000256" key="1">
    <source>
        <dbReference type="SAM" id="Phobius"/>
    </source>
</evidence>
<keyword evidence="1" id="KW-0472">Membrane</keyword>
<dbReference type="EMBL" id="JAESND010000001">
    <property type="protein sequence ID" value="MBM3114475.1"/>
    <property type="molecule type" value="Genomic_DNA"/>
</dbReference>
<evidence type="ECO:0008006" key="4">
    <source>
        <dbReference type="Google" id="ProtNLM"/>
    </source>
</evidence>
<feature type="transmembrane region" description="Helical" evidence="1">
    <location>
        <begin position="109"/>
        <end position="128"/>
    </location>
</feature>
<gene>
    <name evidence="2" type="ORF">JMJ54_01420</name>
</gene>
<sequence>MAINWLVALQAIPWGQVIENAPKIIDATKRLFTKAKSIEPPREIVIETAGDGDDAARIARLERLVEENRHEVIGLHEGLQASTRLLGELAEQNARMVGEIEVLRRRGRLQFWFCAVLALLLVGVILKLA</sequence>
<name>A0ABS2BG88_9NEIS</name>
<keyword evidence="1" id="KW-1133">Transmembrane helix</keyword>
<keyword evidence="3" id="KW-1185">Reference proteome</keyword>